<accession>A0A174QMJ1</accession>
<dbReference type="Pfam" id="PF08281">
    <property type="entry name" value="Sigma70_r4_2"/>
    <property type="match status" value="1"/>
</dbReference>
<dbReference type="InterPro" id="IPR013324">
    <property type="entry name" value="RNA_pol_sigma_r3/r4-like"/>
</dbReference>
<reference evidence="2 3" key="1">
    <citation type="submission" date="2015-09" db="EMBL/GenBank/DDBJ databases">
        <authorList>
            <consortium name="Pathogen Informatics"/>
        </authorList>
    </citation>
    <scope>NUCLEOTIDE SEQUENCE [LARGE SCALE GENOMIC DNA]</scope>
    <source>
        <strain evidence="2 3">2789STDY5834911</strain>
    </source>
</reference>
<dbReference type="Gene3D" id="1.10.10.10">
    <property type="entry name" value="Winged helix-like DNA-binding domain superfamily/Winged helix DNA-binding domain"/>
    <property type="match status" value="1"/>
</dbReference>
<feature type="domain" description="RNA polymerase sigma factor 70 region 4 type 2" evidence="1">
    <location>
        <begin position="127"/>
        <end position="176"/>
    </location>
</feature>
<evidence type="ECO:0000259" key="1">
    <source>
        <dbReference type="Pfam" id="PF08281"/>
    </source>
</evidence>
<protein>
    <submittedName>
        <fullName evidence="2">RNA polymerase sigma factor</fullName>
    </submittedName>
</protein>
<dbReference type="AlphaFoldDB" id="A0A174QMJ1"/>
<evidence type="ECO:0000313" key="2">
    <source>
        <dbReference type="EMBL" id="CUP71995.1"/>
    </source>
</evidence>
<dbReference type="InterPro" id="IPR013249">
    <property type="entry name" value="RNA_pol_sigma70_r4_t2"/>
</dbReference>
<name>A0A174QMJ1_9FIRM</name>
<sequence length="195" mass="23218">MRTFFYVIFKKFSFRFEQNALFKRDKSEREKDLCSYLMVGEEVNSMEQSSSYDEKTVMHQFDRKCKLALKGEIVDYERHLAYLRKHETLFSELSEQEMESLSIFDEYELEKSYFRAGGYDVEVKNALLAEALTALTERKRDIILLSYFVEMNDADIARKLNLVRSTVHEHRTRSLEILKIMLEENADENGRKKCK</sequence>
<dbReference type="GO" id="GO:0016987">
    <property type="term" value="F:sigma factor activity"/>
    <property type="evidence" value="ECO:0007669"/>
    <property type="project" value="InterPro"/>
</dbReference>
<dbReference type="EMBL" id="CZAW01000028">
    <property type="protein sequence ID" value="CUP71995.1"/>
    <property type="molecule type" value="Genomic_DNA"/>
</dbReference>
<evidence type="ECO:0000313" key="3">
    <source>
        <dbReference type="Proteomes" id="UP000095712"/>
    </source>
</evidence>
<gene>
    <name evidence="2" type="ORF">ERS852523_02571</name>
</gene>
<dbReference type="InterPro" id="IPR036388">
    <property type="entry name" value="WH-like_DNA-bd_sf"/>
</dbReference>
<dbReference type="Proteomes" id="UP000095712">
    <property type="component" value="Unassembled WGS sequence"/>
</dbReference>
<dbReference type="GO" id="GO:0003677">
    <property type="term" value="F:DNA binding"/>
    <property type="evidence" value="ECO:0007669"/>
    <property type="project" value="InterPro"/>
</dbReference>
<dbReference type="GO" id="GO:0006352">
    <property type="term" value="P:DNA-templated transcription initiation"/>
    <property type="evidence" value="ECO:0007669"/>
    <property type="project" value="InterPro"/>
</dbReference>
<proteinExistence type="predicted"/>
<organism evidence="2 3">
    <name type="scientific">Blautia wexlerae</name>
    <dbReference type="NCBI Taxonomy" id="418240"/>
    <lineage>
        <taxon>Bacteria</taxon>
        <taxon>Bacillati</taxon>
        <taxon>Bacillota</taxon>
        <taxon>Clostridia</taxon>
        <taxon>Lachnospirales</taxon>
        <taxon>Lachnospiraceae</taxon>
        <taxon>Blautia</taxon>
    </lineage>
</organism>
<dbReference type="SUPFAM" id="SSF88659">
    <property type="entry name" value="Sigma3 and sigma4 domains of RNA polymerase sigma factors"/>
    <property type="match status" value="1"/>
</dbReference>